<name>A0AAD5Z9G7_9POAL</name>
<organism evidence="1 2">
    <name type="scientific">Rhynchospora tenuis</name>
    <dbReference type="NCBI Taxonomy" id="198213"/>
    <lineage>
        <taxon>Eukaryota</taxon>
        <taxon>Viridiplantae</taxon>
        <taxon>Streptophyta</taxon>
        <taxon>Embryophyta</taxon>
        <taxon>Tracheophyta</taxon>
        <taxon>Spermatophyta</taxon>
        <taxon>Magnoliopsida</taxon>
        <taxon>Liliopsida</taxon>
        <taxon>Poales</taxon>
        <taxon>Cyperaceae</taxon>
        <taxon>Cyperoideae</taxon>
        <taxon>Rhynchosporeae</taxon>
        <taxon>Rhynchospora</taxon>
    </lineage>
</organism>
<keyword evidence="2" id="KW-1185">Reference proteome</keyword>
<dbReference type="InterPro" id="IPR012337">
    <property type="entry name" value="RNaseH-like_sf"/>
</dbReference>
<dbReference type="Proteomes" id="UP001210211">
    <property type="component" value="Unassembled WGS sequence"/>
</dbReference>
<reference evidence="1 2" key="1">
    <citation type="journal article" date="2022" name="Cell">
        <title>Repeat-based holocentromeres influence genome architecture and karyotype evolution.</title>
        <authorList>
            <person name="Hofstatter P.G."/>
            <person name="Thangavel G."/>
            <person name="Lux T."/>
            <person name="Neumann P."/>
            <person name="Vondrak T."/>
            <person name="Novak P."/>
            <person name="Zhang M."/>
            <person name="Costa L."/>
            <person name="Castellani M."/>
            <person name="Scott A."/>
            <person name="Toegelov H."/>
            <person name="Fuchs J."/>
            <person name="Mata-Sucre Y."/>
            <person name="Dias Y."/>
            <person name="Vanzela A.L.L."/>
            <person name="Huettel B."/>
            <person name="Almeida C.C.S."/>
            <person name="Simkova H."/>
            <person name="Souza G."/>
            <person name="Pedrosa-Harand A."/>
            <person name="Macas J."/>
            <person name="Mayer K.F.X."/>
            <person name="Houben A."/>
            <person name="Marques A."/>
        </authorList>
    </citation>
    <scope>NUCLEOTIDE SEQUENCE [LARGE SCALE GENOMIC DNA]</scope>
    <source>
        <strain evidence="1">RhyTen1mFocal</strain>
    </source>
</reference>
<dbReference type="AlphaFoldDB" id="A0AAD5Z9G7"/>
<gene>
    <name evidence="1" type="ORF">LUZ61_018574</name>
</gene>
<evidence type="ECO:0000313" key="1">
    <source>
        <dbReference type="EMBL" id="KAJ3689410.1"/>
    </source>
</evidence>
<comment type="caution">
    <text evidence="1">The sequence shown here is derived from an EMBL/GenBank/DDBJ whole genome shotgun (WGS) entry which is preliminary data.</text>
</comment>
<proteinExistence type="predicted"/>
<evidence type="ECO:0000313" key="2">
    <source>
        <dbReference type="Proteomes" id="UP001210211"/>
    </source>
</evidence>
<evidence type="ECO:0008006" key="3">
    <source>
        <dbReference type="Google" id="ProtNLM"/>
    </source>
</evidence>
<dbReference type="SUPFAM" id="SSF53098">
    <property type="entry name" value="Ribonuclease H-like"/>
    <property type="match status" value="1"/>
</dbReference>
<sequence>MKLLGQPSSSSCCERNWKTYSLIHDAKRNPITPRRAEDLVFVHSNLRLLSRRSSEYLTGEIRFWDVVGDVHEPFDGAEQLAVAELTLSEPEFERVVFGNIVD</sequence>
<accession>A0AAD5Z9G7</accession>
<protein>
    <recommendedName>
        <fullName evidence="3">HAT C-terminal dimerisation domain-containing protein</fullName>
    </recommendedName>
</protein>
<dbReference type="EMBL" id="JAMRDG010000002">
    <property type="protein sequence ID" value="KAJ3689410.1"/>
    <property type="molecule type" value="Genomic_DNA"/>
</dbReference>